<dbReference type="PANTHER" id="PTHR43795:SF39">
    <property type="entry name" value="AMINOTRANSFERASE CLASS I_CLASSII DOMAIN-CONTAINING PROTEIN"/>
    <property type="match status" value="1"/>
</dbReference>
<dbReference type="CDD" id="cd00609">
    <property type="entry name" value="AAT_like"/>
    <property type="match status" value="1"/>
</dbReference>
<dbReference type="OrthoDB" id="7042322at2759"/>
<dbReference type="PRINTS" id="PR00753">
    <property type="entry name" value="ACCSYNTHASE"/>
</dbReference>
<feature type="domain" description="Aminotransferase class I/classII large" evidence="2">
    <location>
        <begin position="32"/>
        <end position="402"/>
    </location>
</feature>
<evidence type="ECO:0000256" key="1">
    <source>
        <dbReference type="ARBA" id="ARBA00022898"/>
    </source>
</evidence>
<dbReference type="GO" id="GO:0006520">
    <property type="term" value="P:amino acid metabolic process"/>
    <property type="evidence" value="ECO:0007669"/>
    <property type="project" value="TreeGrafter"/>
</dbReference>
<dbReference type="InterPro" id="IPR015421">
    <property type="entry name" value="PyrdxlP-dep_Trfase_major"/>
</dbReference>
<accession>A0A6A6RAT9</accession>
<dbReference type="Gene3D" id="3.40.640.10">
    <property type="entry name" value="Type I PLP-dependent aspartate aminotransferase-like (Major domain)"/>
    <property type="match status" value="1"/>
</dbReference>
<gene>
    <name evidence="3" type="ORF">BU16DRAFT_599688</name>
</gene>
<dbReference type="SUPFAM" id="SSF53383">
    <property type="entry name" value="PLP-dependent transferases"/>
    <property type="match status" value="1"/>
</dbReference>
<keyword evidence="3" id="KW-0032">Aminotransferase</keyword>
<evidence type="ECO:0000259" key="2">
    <source>
        <dbReference type="Pfam" id="PF00155"/>
    </source>
</evidence>
<dbReference type="Gene3D" id="3.90.1150.10">
    <property type="entry name" value="Aspartate Aminotransferase, domain 1"/>
    <property type="match status" value="1"/>
</dbReference>
<dbReference type="AlphaFoldDB" id="A0A6A6RAT9"/>
<keyword evidence="1" id="KW-0663">Pyridoxal phosphate</keyword>
<dbReference type="PANTHER" id="PTHR43795">
    <property type="entry name" value="BIFUNCTIONAL ASPARTATE AMINOTRANSFERASE AND GLUTAMATE/ASPARTATE-PREPHENATE AMINOTRANSFERASE-RELATED"/>
    <property type="match status" value="1"/>
</dbReference>
<dbReference type="Pfam" id="PF00155">
    <property type="entry name" value="Aminotran_1_2"/>
    <property type="match status" value="1"/>
</dbReference>
<sequence length="438" mass="48254">MLSRRCDSRNKTIIPQLLNQHGAVLGLSGDAVIDLSTAENCLLQDEIVDPVFQNFADQLTIVKDLCYSEGIGGSPTARERIAALVNDDFGPKTAVHPSHVVLAAGGSYALEALVEQICDPGDAVLIAAPYWAGLDLSLSIHNDAKVIPVHVPLEEFFTMDSVKYYEAALEDATVPVKAVLICNPNNPLGKCYPRETLQATLDFCRRKNLHYISDEVYALSLHTSSENQAQSPEFISALSLENSDKLVHIIYSLSKDFGCSGIRLGALISQSNDKVRISAALSAHQQTSSVATLFAVRYLLTENAVNLVKSKSGAKLKSAYETIRRFMVERNVEFVEADSGMFLFAKLCPANDLDGEKKFGVQLNRHGLVLSSGTSYHFNRPGWYRICYGVPPSKLTEGLKRIDRVLINFTQAETEKNQKRKSIDDTALDSTREKRIKV</sequence>
<dbReference type="GO" id="GO:0008483">
    <property type="term" value="F:transaminase activity"/>
    <property type="evidence" value="ECO:0007669"/>
    <property type="project" value="UniProtKB-KW"/>
</dbReference>
<keyword evidence="4" id="KW-1185">Reference proteome</keyword>
<dbReference type="Proteomes" id="UP000799750">
    <property type="component" value="Unassembled WGS sequence"/>
</dbReference>
<evidence type="ECO:0000313" key="4">
    <source>
        <dbReference type="Proteomes" id="UP000799750"/>
    </source>
</evidence>
<dbReference type="EMBL" id="MU004182">
    <property type="protein sequence ID" value="KAF2501671.1"/>
    <property type="molecule type" value="Genomic_DNA"/>
</dbReference>
<dbReference type="InterPro" id="IPR004839">
    <property type="entry name" value="Aminotransferase_I/II_large"/>
</dbReference>
<dbReference type="InterPro" id="IPR015422">
    <property type="entry name" value="PyrdxlP-dep_Trfase_small"/>
</dbReference>
<keyword evidence="3" id="KW-0808">Transferase</keyword>
<dbReference type="InterPro" id="IPR015424">
    <property type="entry name" value="PyrdxlP-dep_Trfase"/>
</dbReference>
<name>A0A6A6RAT9_9PEZI</name>
<proteinExistence type="predicted"/>
<evidence type="ECO:0000313" key="3">
    <source>
        <dbReference type="EMBL" id="KAF2501671.1"/>
    </source>
</evidence>
<dbReference type="InterPro" id="IPR050478">
    <property type="entry name" value="Ethylene_sulfur-biosynth"/>
</dbReference>
<reference evidence="3" key="1">
    <citation type="journal article" date="2020" name="Stud. Mycol.">
        <title>101 Dothideomycetes genomes: a test case for predicting lifestyles and emergence of pathogens.</title>
        <authorList>
            <person name="Haridas S."/>
            <person name="Albert R."/>
            <person name="Binder M."/>
            <person name="Bloem J."/>
            <person name="Labutti K."/>
            <person name="Salamov A."/>
            <person name="Andreopoulos B."/>
            <person name="Baker S."/>
            <person name="Barry K."/>
            <person name="Bills G."/>
            <person name="Bluhm B."/>
            <person name="Cannon C."/>
            <person name="Castanera R."/>
            <person name="Culley D."/>
            <person name="Daum C."/>
            <person name="Ezra D."/>
            <person name="Gonzalez J."/>
            <person name="Henrissat B."/>
            <person name="Kuo A."/>
            <person name="Liang C."/>
            <person name="Lipzen A."/>
            <person name="Lutzoni F."/>
            <person name="Magnuson J."/>
            <person name="Mondo S."/>
            <person name="Nolan M."/>
            <person name="Ohm R."/>
            <person name="Pangilinan J."/>
            <person name="Park H.-J."/>
            <person name="Ramirez L."/>
            <person name="Alfaro M."/>
            <person name="Sun H."/>
            <person name="Tritt A."/>
            <person name="Yoshinaga Y."/>
            <person name="Zwiers L.-H."/>
            <person name="Turgeon B."/>
            <person name="Goodwin S."/>
            <person name="Spatafora J."/>
            <person name="Crous P."/>
            <person name="Grigoriev I."/>
        </authorList>
    </citation>
    <scope>NUCLEOTIDE SEQUENCE</scope>
    <source>
        <strain evidence="3">CBS 269.34</strain>
    </source>
</reference>
<dbReference type="GO" id="GO:0030170">
    <property type="term" value="F:pyridoxal phosphate binding"/>
    <property type="evidence" value="ECO:0007669"/>
    <property type="project" value="InterPro"/>
</dbReference>
<protein>
    <submittedName>
        <fullName evidence="3">Aminotransferase GliI</fullName>
    </submittedName>
</protein>
<organism evidence="3 4">
    <name type="scientific">Lophium mytilinum</name>
    <dbReference type="NCBI Taxonomy" id="390894"/>
    <lineage>
        <taxon>Eukaryota</taxon>
        <taxon>Fungi</taxon>
        <taxon>Dikarya</taxon>
        <taxon>Ascomycota</taxon>
        <taxon>Pezizomycotina</taxon>
        <taxon>Dothideomycetes</taxon>
        <taxon>Pleosporomycetidae</taxon>
        <taxon>Mytilinidiales</taxon>
        <taxon>Mytilinidiaceae</taxon>
        <taxon>Lophium</taxon>
    </lineage>
</organism>